<evidence type="ECO:0000256" key="1">
    <source>
        <dbReference type="SAM" id="Coils"/>
    </source>
</evidence>
<feature type="compositionally biased region" description="Pro residues" evidence="2">
    <location>
        <begin position="78"/>
        <end position="87"/>
    </location>
</feature>
<feature type="compositionally biased region" description="Polar residues" evidence="2">
    <location>
        <begin position="35"/>
        <end position="51"/>
    </location>
</feature>
<evidence type="ECO:0000313" key="4">
    <source>
        <dbReference type="Proteomes" id="UP000799118"/>
    </source>
</evidence>
<keyword evidence="1" id="KW-0175">Coiled coil</keyword>
<evidence type="ECO:0000256" key="2">
    <source>
        <dbReference type="SAM" id="MobiDB-lite"/>
    </source>
</evidence>
<feature type="compositionally biased region" description="Polar residues" evidence="2">
    <location>
        <begin position="416"/>
        <end position="428"/>
    </location>
</feature>
<feature type="compositionally biased region" description="Low complexity" evidence="2">
    <location>
        <begin position="556"/>
        <end position="569"/>
    </location>
</feature>
<feature type="region of interest" description="Disordered" evidence="2">
    <location>
        <begin position="415"/>
        <end position="604"/>
    </location>
</feature>
<feature type="compositionally biased region" description="Pro residues" evidence="2">
    <location>
        <begin position="527"/>
        <end position="541"/>
    </location>
</feature>
<gene>
    <name evidence="3" type="ORF">BT96DRAFT_927824</name>
</gene>
<dbReference type="OrthoDB" id="3271284at2759"/>
<accession>A0A6A4GP31</accession>
<feature type="compositionally biased region" description="Basic and acidic residues" evidence="2">
    <location>
        <begin position="447"/>
        <end position="461"/>
    </location>
</feature>
<dbReference type="EMBL" id="ML769832">
    <property type="protein sequence ID" value="KAE9386985.1"/>
    <property type="molecule type" value="Genomic_DNA"/>
</dbReference>
<feature type="compositionally biased region" description="Polar residues" evidence="2">
    <location>
        <begin position="1"/>
        <end position="17"/>
    </location>
</feature>
<feature type="compositionally biased region" description="Low complexity" evidence="2">
    <location>
        <begin position="470"/>
        <end position="491"/>
    </location>
</feature>
<keyword evidence="4" id="KW-1185">Reference proteome</keyword>
<organism evidence="3 4">
    <name type="scientific">Gymnopus androsaceus JB14</name>
    <dbReference type="NCBI Taxonomy" id="1447944"/>
    <lineage>
        <taxon>Eukaryota</taxon>
        <taxon>Fungi</taxon>
        <taxon>Dikarya</taxon>
        <taxon>Basidiomycota</taxon>
        <taxon>Agaricomycotina</taxon>
        <taxon>Agaricomycetes</taxon>
        <taxon>Agaricomycetidae</taxon>
        <taxon>Agaricales</taxon>
        <taxon>Marasmiineae</taxon>
        <taxon>Omphalotaceae</taxon>
        <taxon>Gymnopus</taxon>
    </lineage>
</organism>
<sequence length="719" mass="77806">MDTNVIGSDSVSVSKLSRPSLLRPTGARPAPQGPRTRQMSTLNFENSLSKNDSLDHRNSTLSKTSSRSRESTLYSPGPSSPTFPPLGSPIRSEHDHQAISEIEEELAQEPVPSQSNGKPPPATPSRTPSVILHESPRLPFAPSPAQSRVPSPSPSIPSSLKASPARTVAKQSATLIPAPQIKFENIQIEWKGLPLEAALWTFDSKELQNIVSRAIRSSAQESFIRILSVQQLNETLPAELERLTSRKATMQARYRFHVQRRTMLLQALMSFSDTSGEKDGGLDLVSKLATQISDTTTECDKLTQELVSVTDQITQINKLLDCHWASALAIALRKLNGSYGKRTAELNQAKAKIDQLQAELNDAWVQAEKLAREMDDMDETGVYSDDDGEIMIQRAAVVPIPARPAQHAKNGVRLLSNPTATSSGSSRPSDLALPVPEPSEEEPVEEADPRSEIAVDDDTRSVHSKRSTKSAKSAKSFGASSRVSQVSAARTRSMRTSLGSLRLPGHNKKPSFSSSGARSAPVGGSHPPVPSIPKVFSPPPSSFNRPTSSPNPPSLSNPSFLNLESSSPSRNASTESLVGGPPHAAPLSPVPEARPRRRTEIEDIKLEPNLMDDIIVMPTTSANGIEEVPRITRKSVDDVNMTANSQRKLGRDHHASSTIPSIWLNADAPKTPAERVEAMMRSSTTKTSYTKLKGLTKRYSLPFPFTGKSSASSNKSSSS</sequence>
<feature type="coiled-coil region" evidence="1">
    <location>
        <begin position="339"/>
        <end position="373"/>
    </location>
</feature>
<protein>
    <submittedName>
        <fullName evidence="3">Uncharacterized protein</fullName>
    </submittedName>
</protein>
<dbReference type="Proteomes" id="UP000799118">
    <property type="component" value="Unassembled WGS sequence"/>
</dbReference>
<reference evidence="3" key="1">
    <citation type="journal article" date="2019" name="Environ. Microbiol.">
        <title>Fungal ecological strategies reflected in gene transcription - a case study of two litter decomposers.</title>
        <authorList>
            <person name="Barbi F."/>
            <person name="Kohler A."/>
            <person name="Barry K."/>
            <person name="Baskaran P."/>
            <person name="Daum C."/>
            <person name="Fauchery L."/>
            <person name="Ihrmark K."/>
            <person name="Kuo A."/>
            <person name="LaButti K."/>
            <person name="Lipzen A."/>
            <person name="Morin E."/>
            <person name="Grigoriev I.V."/>
            <person name="Henrissat B."/>
            <person name="Lindahl B."/>
            <person name="Martin F."/>
        </authorList>
    </citation>
    <scope>NUCLEOTIDE SEQUENCE</scope>
    <source>
        <strain evidence="3">JB14</strain>
    </source>
</reference>
<feature type="region of interest" description="Disordered" evidence="2">
    <location>
        <begin position="1"/>
        <end position="164"/>
    </location>
</feature>
<evidence type="ECO:0000313" key="3">
    <source>
        <dbReference type="EMBL" id="KAE9386985.1"/>
    </source>
</evidence>
<name>A0A6A4GP31_9AGAR</name>
<proteinExistence type="predicted"/>
<dbReference type="AlphaFoldDB" id="A0A6A4GP31"/>